<evidence type="ECO:0000313" key="4">
    <source>
        <dbReference type="Proteomes" id="UP000186919"/>
    </source>
</evidence>
<dbReference type="GO" id="GO:0016491">
    <property type="term" value="F:oxidoreductase activity"/>
    <property type="evidence" value="ECO:0007669"/>
    <property type="project" value="InterPro"/>
</dbReference>
<dbReference type="GO" id="GO:0005886">
    <property type="term" value="C:plasma membrane"/>
    <property type="evidence" value="ECO:0007669"/>
    <property type="project" value="TreeGrafter"/>
</dbReference>
<dbReference type="NCBIfam" id="TIGR00026">
    <property type="entry name" value="hi_GC_TIGR00026"/>
    <property type="match status" value="1"/>
</dbReference>
<dbReference type="PANTHER" id="PTHR39428">
    <property type="entry name" value="F420H(2)-DEPENDENT QUINONE REDUCTASE RV1261C"/>
    <property type="match status" value="1"/>
</dbReference>
<name>A0A179V7R2_9MYCO</name>
<evidence type="ECO:0008006" key="5">
    <source>
        <dbReference type="Google" id="ProtNLM"/>
    </source>
</evidence>
<dbReference type="AlphaFoldDB" id="A0A179V7R2"/>
<gene>
    <name evidence="3" type="ORF">AWB85_14720</name>
</gene>
<proteinExistence type="inferred from homology"/>
<sequence length="139" mass="15462">MNTQITQAFRANHGVVGGPFEGKRLVLLHHVGQRSGRPYVTPLVSATDRDDYLVCGSLGGAPNDPQWVGNIEAGSGRTTIEVGDRTLTVSTDVVRAPSPEWERLYDIWATYWPAAREYEKNPLRNSRNFPMVRLTPIAE</sequence>
<dbReference type="EMBL" id="LQYE01000031">
    <property type="protein sequence ID" value="OAT67053.1"/>
    <property type="molecule type" value="Genomic_DNA"/>
</dbReference>
<comment type="caution">
    <text evidence="3">The sequence shown here is derived from an EMBL/GenBank/DDBJ whole genome shotgun (WGS) entry which is preliminary data.</text>
</comment>
<accession>A0A179V7R2</accession>
<dbReference type="Pfam" id="PF04075">
    <property type="entry name" value="F420H2_quin_red"/>
    <property type="match status" value="1"/>
</dbReference>
<comment type="catalytic activity">
    <reaction evidence="2">
        <text>oxidized coenzyme F420-(gamma-L-Glu)(n) + a quinol + H(+) = reduced coenzyme F420-(gamma-L-Glu)(n) + a quinone</text>
        <dbReference type="Rhea" id="RHEA:39663"/>
        <dbReference type="Rhea" id="RHEA-COMP:12939"/>
        <dbReference type="Rhea" id="RHEA-COMP:14378"/>
        <dbReference type="ChEBI" id="CHEBI:15378"/>
        <dbReference type="ChEBI" id="CHEBI:24646"/>
        <dbReference type="ChEBI" id="CHEBI:132124"/>
        <dbReference type="ChEBI" id="CHEBI:133980"/>
        <dbReference type="ChEBI" id="CHEBI:139511"/>
    </reaction>
</comment>
<evidence type="ECO:0000313" key="3">
    <source>
        <dbReference type="EMBL" id="OAT67053.1"/>
    </source>
</evidence>
<dbReference type="Proteomes" id="UP000186919">
    <property type="component" value="Unassembled WGS sequence"/>
</dbReference>
<organism evidence="3 4">
    <name type="scientific">Mycobacteroides immunogenum</name>
    <dbReference type="NCBI Taxonomy" id="83262"/>
    <lineage>
        <taxon>Bacteria</taxon>
        <taxon>Bacillati</taxon>
        <taxon>Actinomycetota</taxon>
        <taxon>Actinomycetes</taxon>
        <taxon>Mycobacteriales</taxon>
        <taxon>Mycobacteriaceae</taxon>
        <taxon>Mycobacteroides</taxon>
    </lineage>
</organism>
<dbReference type="PANTHER" id="PTHR39428:SF1">
    <property type="entry name" value="F420H(2)-DEPENDENT QUINONE REDUCTASE RV1261C"/>
    <property type="match status" value="1"/>
</dbReference>
<evidence type="ECO:0000256" key="2">
    <source>
        <dbReference type="ARBA" id="ARBA00049106"/>
    </source>
</evidence>
<reference evidence="3 4" key="1">
    <citation type="submission" date="2016-01" db="EMBL/GenBank/DDBJ databases">
        <title>Mycobacterium immunogenum strain CD11_6 genome sequencing and assembly.</title>
        <authorList>
            <person name="Kaur G."/>
            <person name="Nair G.R."/>
            <person name="Mayilraj S."/>
        </authorList>
    </citation>
    <scope>NUCLEOTIDE SEQUENCE [LARGE SCALE GENOMIC DNA]</scope>
    <source>
        <strain evidence="3 4">CD11-6</strain>
    </source>
</reference>
<evidence type="ECO:0000256" key="1">
    <source>
        <dbReference type="ARBA" id="ARBA00008710"/>
    </source>
</evidence>
<protein>
    <recommendedName>
        <fullName evidence="5">Nitroreductase</fullName>
    </recommendedName>
</protein>
<dbReference type="GO" id="GO:0070967">
    <property type="term" value="F:coenzyme F420 binding"/>
    <property type="evidence" value="ECO:0007669"/>
    <property type="project" value="TreeGrafter"/>
</dbReference>
<dbReference type="SUPFAM" id="SSF50475">
    <property type="entry name" value="FMN-binding split barrel"/>
    <property type="match status" value="1"/>
</dbReference>
<dbReference type="InterPro" id="IPR004378">
    <property type="entry name" value="F420H2_quin_Rdtase"/>
</dbReference>
<dbReference type="InterPro" id="IPR012349">
    <property type="entry name" value="Split_barrel_FMN-bd"/>
</dbReference>
<dbReference type="Gene3D" id="2.30.110.10">
    <property type="entry name" value="Electron Transport, Fmn-binding Protein, Chain A"/>
    <property type="match status" value="1"/>
</dbReference>
<comment type="similarity">
    <text evidence="1">Belongs to the F420H(2)-dependent quinone reductase family.</text>
</comment>